<evidence type="ECO:0000313" key="4">
    <source>
        <dbReference type="Proteomes" id="UP001589693"/>
    </source>
</evidence>
<gene>
    <name evidence="3" type="ORF">ACFFQA_07085</name>
</gene>
<dbReference type="InterPro" id="IPR005158">
    <property type="entry name" value="BTAD"/>
</dbReference>
<evidence type="ECO:0000313" key="3">
    <source>
        <dbReference type="EMBL" id="MFB9903696.1"/>
    </source>
</evidence>
<reference evidence="3 4" key="1">
    <citation type="submission" date="2024-09" db="EMBL/GenBank/DDBJ databases">
        <authorList>
            <person name="Sun Q."/>
            <person name="Mori K."/>
        </authorList>
    </citation>
    <scope>NUCLEOTIDE SEQUENCE [LARGE SCALE GENOMIC DNA]</scope>
    <source>
        <strain evidence="3 4">TBRC 7907</strain>
    </source>
</reference>
<name>A0ABV5ZS35_9PSEU</name>
<dbReference type="EMBL" id="JBHLZU010000006">
    <property type="protein sequence ID" value="MFB9903696.1"/>
    <property type="molecule type" value="Genomic_DNA"/>
</dbReference>
<organism evidence="3 4">
    <name type="scientific">Allokutzneria oryzae</name>
    <dbReference type="NCBI Taxonomy" id="1378989"/>
    <lineage>
        <taxon>Bacteria</taxon>
        <taxon>Bacillati</taxon>
        <taxon>Actinomycetota</taxon>
        <taxon>Actinomycetes</taxon>
        <taxon>Pseudonocardiales</taxon>
        <taxon>Pseudonocardiaceae</taxon>
        <taxon>Allokutzneria</taxon>
    </lineage>
</organism>
<comment type="caution">
    <text evidence="3">The sequence shown here is derived from an EMBL/GenBank/DDBJ whole genome shotgun (WGS) entry which is preliminary data.</text>
</comment>
<sequence>MTTPIAAVRIGHESESDPREVRVCLVEFRLFGGVEAVVRGAGLPLGHARRSCCSSRSTEWFQYPRCWTTRGARTRRASPHETLRSHLSRLHSTLTPAGITITRADAGYRLAAPAHTVDLHAFRALMAAAHSAEEPLPLLEQTLAVWRGNEPFAGLTACGLDDLPAPLAQERRCVELDRGRHNELLPELVTGATAAPLAGHRLDRQADALTRYQQHGALAAEPSSRLPSTPAKRLRVAH</sequence>
<dbReference type="SMART" id="SM01043">
    <property type="entry name" value="BTAD"/>
    <property type="match status" value="1"/>
</dbReference>
<keyword evidence="4" id="KW-1185">Reference proteome</keyword>
<evidence type="ECO:0000256" key="1">
    <source>
        <dbReference type="SAM" id="MobiDB-lite"/>
    </source>
</evidence>
<dbReference type="RefSeq" id="WP_377850852.1">
    <property type="nucleotide sequence ID" value="NZ_JBHLZU010000006.1"/>
</dbReference>
<dbReference type="Proteomes" id="UP001589693">
    <property type="component" value="Unassembled WGS sequence"/>
</dbReference>
<accession>A0ABV5ZS35</accession>
<proteinExistence type="predicted"/>
<protein>
    <recommendedName>
        <fullName evidence="2">Bacterial transcriptional activator domain-containing protein</fullName>
    </recommendedName>
</protein>
<evidence type="ECO:0000259" key="2">
    <source>
        <dbReference type="SMART" id="SM01043"/>
    </source>
</evidence>
<feature type="region of interest" description="Disordered" evidence="1">
    <location>
        <begin position="217"/>
        <end position="238"/>
    </location>
</feature>
<feature type="domain" description="Bacterial transcriptional activator" evidence="2">
    <location>
        <begin position="117"/>
        <end position="219"/>
    </location>
</feature>